<organism evidence="1 2">
    <name type="scientific">Nitrosomonas oligotropha</name>
    <dbReference type="NCBI Taxonomy" id="42354"/>
    <lineage>
        <taxon>Bacteria</taxon>
        <taxon>Pseudomonadati</taxon>
        <taxon>Pseudomonadota</taxon>
        <taxon>Betaproteobacteria</taxon>
        <taxon>Nitrosomonadales</taxon>
        <taxon>Nitrosomonadaceae</taxon>
        <taxon>Nitrosomonas</taxon>
    </lineage>
</organism>
<evidence type="ECO:0000313" key="2">
    <source>
        <dbReference type="Proteomes" id="UP000198814"/>
    </source>
</evidence>
<name>A0A1H8QN95_9PROT</name>
<reference evidence="2" key="1">
    <citation type="submission" date="2016-10" db="EMBL/GenBank/DDBJ databases">
        <authorList>
            <person name="Varghese N."/>
            <person name="Submissions S."/>
        </authorList>
    </citation>
    <scope>NUCLEOTIDE SEQUENCE [LARGE SCALE GENOMIC DNA]</scope>
    <source>
        <strain evidence="2">Nm76</strain>
    </source>
</reference>
<dbReference type="EMBL" id="FODO01000012">
    <property type="protein sequence ID" value="SEO55458.1"/>
    <property type="molecule type" value="Genomic_DNA"/>
</dbReference>
<dbReference type="AlphaFoldDB" id="A0A1H8QN95"/>
<accession>A0A1H8QN95</accession>
<sequence>MSETHWIKCSEQMPPEDYSLIVIKVKGKVLGKIVSLDFHRCNYYAAEDTEWYLIPADK</sequence>
<dbReference type="RefSeq" id="WP_143026952.1">
    <property type="nucleotide sequence ID" value="NZ_FNOE01000012.1"/>
</dbReference>
<gene>
    <name evidence="1" type="ORF">SAMN05216333_11240</name>
</gene>
<proteinExistence type="predicted"/>
<dbReference type="Proteomes" id="UP000198814">
    <property type="component" value="Unassembled WGS sequence"/>
</dbReference>
<dbReference type="STRING" id="42354.SAMN05216333_11240"/>
<protein>
    <submittedName>
        <fullName evidence="1">Uncharacterized protein</fullName>
    </submittedName>
</protein>
<evidence type="ECO:0000313" key="1">
    <source>
        <dbReference type="EMBL" id="SEO55458.1"/>
    </source>
</evidence>
<keyword evidence="2" id="KW-1185">Reference proteome</keyword>